<dbReference type="SUPFAM" id="SSF55194">
    <property type="entry name" value="Ribosome recycling factor, RRF"/>
    <property type="match status" value="1"/>
</dbReference>
<comment type="function">
    <text evidence="3">Necessary for protein synthesis in mitochondria. Functions as a ribosome recycling factor in mitochondria.</text>
</comment>
<dbReference type="EMBL" id="JBBBZM010000009">
    <property type="protein sequence ID" value="KAL0639756.1"/>
    <property type="molecule type" value="Genomic_DNA"/>
</dbReference>
<feature type="domain" description="Ribosome recycling factor" evidence="5">
    <location>
        <begin position="95"/>
        <end position="260"/>
    </location>
</feature>
<gene>
    <name evidence="6" type="ORF">Q9L58_001325</name>
</gene>
<keyword evidence="7" id="KW-1185">Reference proteome</keyword>
<proteinExistence type="inferred from homology"/>
<evidence type="ECO:0000313" key="7">
    <source>
        <dbReference type="Proteomes" id="UP001447188"/>
    </source>
</evidence>
<dbReference type="InterPro" id="IPR023584">
    <property type="entry name" value="Ribosome_recyc_fac_dom"/>
</dbReference>
<dbReference type="InterPro" id="IPR036191">
    <property type="entry name" value="RRF_sf"/>
</dbReference>
<keyword evidence="2" id="KW-0648">Protein biosynthesis</keyword>
<feature type="region of interest" description="Disordered" evidence="4">
    <location>
        <begin position="44"/>
        <end position="63"/>
    </location>
</feature>
<evidence type="ECO:0000256" key="1">
    <source>
        <dbReference type="ARBA" id="ARBA00005912"/>
    </source>
</evidence>
<reference evidence="6 7" key="1">
    <citation type="submission" date="2024-02" db="EMBL/GenBank/DDBJ databases">
        <title>Discinaceae phylogenomics.</title>
        <authorList>
            <person name="Dirks A.C."/>
            <person name="James T.Y."/>
        </authorList>
    </citation>
    <scope>NUCLEOTIDE SEQUENCE [LARGE SCALE GENOMIC DNA]</scope>
    <source>
        <strain evidence="6 7">ACD0624</strain>
    </source>
</reference>
<evidence type="ECO:0000256" key="4">
    <source>
        <dbReference type="SAM" id="MobiDB-lite"/>
    </source>
</evidence>
<dbReference type="Gene3D" id="3.30.1360.40">
    <property type="match status" value="1"/>
</dbReference>
<dbReference type="Proteomes" id="UP001447188">
    <property type="component" value="Unassembled WGS sequence"/>
</dbReference>
<evidence type="ECO:0000256" key="3">
    <source>
        <dbReference type="ARBA" id="ARBA00024909"/>
    </source>
</evidence>
<dbReference type="Pfam" id="PF01765">
    <property type="entry name" value="RRF"/>
    <property type="match status" value="1"/>
</dbReference>
<dbReference type="PANTHER" id="PTHR20982">
    <property type="entry name" value="RIBOSOME RECYCLING FACTOR"/>
    <property type="match status" value="1"/>
</dbReference>
<organism evidence="6 7">
    <name type="scientific">Discina gigas</name>
    <dbReference type="NCBI Taxonomy" id="1032678"/>
    <lineage>
        <taxon>Eukaryota</taxon>
        <taxon>Fungi</taxon>
        <taxon>Dikarya</taxon>
        <taxon>Ascomycota</taxon>
        <taxon>Pezizomycotina</taxon>
        <taxon>Pezizomycetes</taxon>
        <taxon>Pezizales</taxon>
        <taxon>Discinaceae</taxon>
        <taxon>Discina</taxon>
    </lineage>
</organism>
<accession>A0ABR3GUY3</accession>
<dbReference type="Gene3D" id="1.10.132.20">
    <property type="entry name" value="Ribosome-recycling factor"/>
    <property type="match status" value="1"/>
</dbReference>
<protein>
    <recommendedName>
        <fullName evidence="5">Ribosome recycling factor domain-containing protein</fullName>
    </recommendedName>
</protein>
<dbReference type="PANTHER" id="PTHR20982:SF3">
    <property type="entry name" value="MITOCHONDRIAL RIBOSOME RECYCLING FACTOR PSEUDO 1"/>
    <property type="match status" value="1"/>
</dbReference>
<dbReference type="InterPro" id="IPR002661">
    <property type="entry name" value="Ribosome_recyc_fac"/>
</dbReference>
<comment type="similarity">
    <text evidence="1">Belongs to the RRF family.</text>
</comment>
<evidence type="ECO:0000313" key="6">
    <source>
        <dbReference type="EMBL" id="KAL0639756.1"/>
    </source>
</evidence>
<evidence type="ECO:0000259" key="5">
    <source>
        <dbReference type="Pfam" id="PF01765"/>
    </source>
</evidence>
<evidence type="ECO:0000256" key="2">
    <source>
        <dbReference type="ARBA" id="ARBA00022917"/>
    </source>
</evidence>
<name>A0ABR3GUY3_9PEZI</name>
<comment type="caution">
    <text evidence="6">The sequence shown here is derived from an EMBL/GenBank/DDBJ whole genome shotgun (WGS) entry which is preliminary data.</text>
</comment>
<sequence length="262" mass="28710">MFHTTATRALTRAVRLPSGILVCRRVLPTHPTIPLATTSGFSTSVPALKKPQKPAKGDHHINASTSDIPVSVDTFDPDEHFAALETELVKIIEKLKDDLSKLRTSRVDPNQFEGVTVMMDKAANETVLLKDIAHVVVKGRNLSVGVYEAGNVKRVFTALQKAEFNITPVIDPKNPNHILMPLPPPTKESRMATVDAASKVGEKANAALRNTRQGSHKRIKSFKGMRQDDMRKADKQLEKIMEKAGVDAKKVTEGAKKAILEA</sequence>